<dbReference type="AlphaFoldDB" id="A0A7Y0GAE4"/>
<accession>A0A7Y0GAE4</accession>
<sequence length="66" mass="7639">MSETYSTDAPVCPYCEYTHKHDGGFFYDEALTEFECESCEKAFNVNVYTRTSWTCTPKEPHHDSMA</sequence>
<comment type="caution">
    <text evidence="1">The sequence shown here is derived from an EMBL/GenBank/DDBJ whole genome shotgun (WGS) entry which is preliminary data.</text>
</comment>
<protein>
    <submittedName>
        <fullName evidence="1">Uncharacterized protein</fullName>
    </submittedName>
</protein>
<reference evidence="1 2" key="1">
    <citation type="submission" date="2020-04" db="EMBL/GenBank/DDBJ databases">
        <title>Novosphingobium sp. TW-4 isolated from soil.</title>
        <authorList>
            <person name="Dahal R.H."/>
            <person name="Chaudhary D.K."/>
        </authorList>
    </citation>
    <scope>NUCLEOTIDE SEQUENCE [LARGE SCALE GENOMIC DNA]</scope>
    <source>
        <strain evidence="1 2">TW-4</strain>
    </source>
</reference>
<dbReference type="Proteomes" id="UP000583556">
    <property type="component" value="Unassembled WGS sequence"/>
</dbReference>
<evidence type="ECO:0000313" key="2">
    <source>
        <dbReference type="Proteomes" id="UP000583556"/>
    </source>
</evidence>
<dbReference type="EMBL" id="JABBGM010000003">
    <property type="protein sequence ID" value="NML93834.1"/>
    <property type="molecule type" value="Genomic_DNA"/>
</dbReference>
<gene>
    <name evidence="1" type="ORF">HHL27_09155</name>
</gene>
<organism evidence="1 2">
    <name type="scientific">Novosphingobium olei</name>
    <dbReference type="NCBI Taxonomy" id="2728851"/>
    <lineage>
        <taxon>Bacteria</taxon>
        <taxon>Pseudomonadati</taxon>
        <taxon>Pseudomonadota</taxon>
        <taxon>Alphaproteobacteria</taxon>
        <taxon>Sphingomonadales</taxon>
        <taxon>Sphingomonadaceae</taxon>
        <taxon>Novosphingobium</taxon>
    </lineage>
</organism>
<evidence type="ECO:0000313" key="1">
    <source>
        <dbReference type="EMBL" id="NML93834.1"/>
    </source>
</evidence>
<proteinExistence type="predicted"/>
<name>A0A7Y0GAE4_9SPHN</name>
<keyword evidence="2" id="KW-1185">Reference proteome</keyword>
<dbReference type="RefSeq" id="WP_169493097.1">
    <property type="nucleotide sequence ID" value="NZ_JABBGM010000003.1"/>
</dbReference>